<dbReference type="AlphaFoldDB" id="A0A168CSL4"/>
<keyword evidence="3" id="KW-1185">Reference proteome</keyword>
<dbReference type="EMBL" id="AZHF01000008">
    <property type="protein sequence ID" value="OAA71738.1"/>
    <property type="molecule type" value="Genomic_DNA"/>
</dbReference>
<protein>
    <submittedName>
        <fullName evidence="2">Uncharacterized protein</fullName>
    </submittedName>
</protein>
<name>A0A168CSL4_CORDF</name>
<evidence type="ECO:0000313" key="3">
    <source>
        <dbReference type="Proteomes" id="UP000076881"/>
    </source>
</evidence>
<evidence type="ECO:0000313" key="2">
    <source>
        <dbReference type="EMBL" id="OAA71738.1"/>
    </source>
</evidence>
<feature type="compositionally biased region" description="Basic and acidic residues" evidence="1">
    <location>
        <begin position="88"/>
        <end position="120"/>
    </location>
</feature>
<gene>
    <name evidence="2" type="ORF">LEL_08973</name>
</gene>
<reference evidence="2 3" key="1">
    <citation type="journal article" date="2016" name="Genome Biol. Evol.">
        <title>Divergent and convergent evolution of fungal pathogenicity.</title>
        <authorList>
            <person name="Shang Y."/>
            <person name="Xiao G."/>
            <person name="Zheng P."/>
            <person name="Cen K."/>
            <person name="Zhan S."/>
            <person name="Wang C."/>
        </authorList>
    </citation>
    <scope>NUCLEOTIDE SEQUENCE [LARGE SCALE GENOMIC DNA]</scope>
    <source>
        <strain evidence="2 3">RCEF 1005</strain>
    </source>
</reference>
<feature type="region of interest" description="Disordered" evidence="1">
    <location>
        <begin position="82"/>
        <end position="152"/>
    </location>
</feature>
<feature type="region of interest" description="Disordered" evidence="1">
    <location>
        <begin position="1"/>
        <end position="25"/>
    </location>
</feature>
<dbReference type="Proteomes" id="UP000076881">
    <property type="component" value="Unassembled WGS sequence"/>
</dbReference>
<comment type="caution">
    <text evidence="2">The sequence shown here is derived from an EMBL/GenBank/DDBJ whole genome shotgun (WGS) entry which is preliminary data.</text>
</comment>
<proteinExistence type="predicted"/>
<evidence type="ECO:0000256" key="1">
    <source>
        <dbReference type="SAM" id="MobiDB-lite"/>
    </source>
</evidence>
<sequence length="152" mass="17486">MPSGNILPPLRPARSPPQTGTADPRVSIPFTLELEENRHSQLCRERHLSLMNHMRTLWSHIFTTDRYHRSIHKNGRLFRTAQQSQLDSIERRQDGIEQRQRDIEKRLSDVETQKDSKRSEMTSPTASAPNSPVTPAAMFDWEVMDGKAPLDS</sequence>
<feature type="compositionally biased region" description="Polar residues" evidence="1">
    <location>
        <begin position="121"/>
        <end position="133"/>
    </location>
</feature>
<organism evidence="2 3">
    <name type="scientific">Akanthomyces lecanii RCEF 1005</name>
    <dbReference type="NCBI Taxonomy" id="1081108"/>
    <lineage>
        <taxon>Eukaryota</taxon>
        <taxon>Fungi</taxon>
        <taxon>Dikarya</taxon>
        <taxon>Ascomycota</taxon>
        <taxon>Pezizomycotina</taxon>
        <taxon>Sordariomycetes</taxon>
        <taxon>Hypocreomycetidae</taxon>
        <taxon>Hypocreales</taxon>
        <taxon>Cordycipitaceae</taxon>
        <taxon>Akanthomyces</taxon>
        <taxon>Cordyceps confragosa</taxon>
    </lineage>
</organism>
<accession>A0A168CSL4</accession>